<gene>
    <name evidence="1" type="ORF">AFUS01_LOCUS5782</name>
</gene>
<dbReference type="AlphaFoldDB" id="A0A8J2J9T1"/>
<keyword evidence="2" id="KW-1185">Reference proteome</keyword>
<name>A0A8J2J9T1_9HEXA</name>
<evidence type="ECO:0000313" key="2">
    <source>
        <dbReference type="Proteomes" id="UP000708208"/>
    </source>
</evidence>
<reference evidence="1" key="1">
    <citation type="submission" date="2021-06" db="EMBL/GenBank/DDBJ databases">
        <authorList>
            <person name="Hodson N. C."/>
            <person name="Mongue J. A."/>
            <person name="Jaron S. K."/>
        </authorList>
    </citation>
    <scope>NUCLEOTIDE SEQUENCE</scope>
</reference>
<proteinExistence type="predicted"/>
<dbReference type="EMBL" id="CAJVCH010037106">
    <property type="protein sequence ID" value="CAG7716260.1"/>
    <property type="molecule type" value="Genomic_DNA"/>
</dbReference>
<feature type="non-terminal residue" evidence="1">
    <location>
        <position position="1"/>
    </location>
</feature>
<dbReference type="Proteomes" id="UP000708208">
    <property type="component" value="Unassembled WGS sequence"/>
</dbReference>
<evidence type="ECO:0000313" key="1">
    <source>
        <dbReference type="EMBL" id="CAG7716260.1"/>
    </source>
</evidence>
<accession>A0A8J2J9T1</accession>
<sequence length="64" mass="7416">MFLNCNEWWNIDKLHLFNGIVVPSDYYGSFFNLGKCCDARTHKSLQYIDMTCTQLSDNFLADSA</sequence>
<protein>
    <submittedName>
        <fullName evidence="1">Uncharacterized protein</fullName>
    </submittedName>
</protein>
<organism evidence="1 2">
    <name type="scientific">Allacma fusca</name>
    <dbReference type="NCBI Taxonomy" id="39272"/>
    <lineage>
        <taxon>Eukaryota</taxon>
        <taxon>Metazoa</taxon>
        <taxon>Ecdysozoa</taxon>
        <taxon>Arthropoda</taxon>
        <taxon>Hexapoda</taxon>
        <taxon>Collembola</taxon>
        <taxon>Symphypleona</taxon>
        <taxon>Sminthuridae</taxon>
        <taxon>Allacma</taxon>
    </lineage>
</organism>
<comment type="caution">
    <text evidence="1">The sequence shown here is derived from an EMBL/GenBank/DDBJ whole genome shotgun (WGS) entry which is preliminary data.</text>
</comment>